<accession>M7XV32</accession>
<protein>
    <submittedName>
        <fullName evidence="1">Uncharacterized protein</fullName>
    </submittedName>
</protein>
<gene>
    <name evidence="1" type="ORF">C943_01064</name>
</gene>
<name>M7XV32_9BACT</name>
<organism evidence="1 2">
    <name type="scientific">Mariniradius saccharolyticus AK6</name>
    <dbReference type="NCBI Taxonomy" id="1239962"/>
    <lineage>
        <taxon>Bacteria</taxon>
        <taxon>Pseudomonadati</taxon>
        <taxon>Bacteroidota</taxon>
        <taxon>Cytophagia</taxon>
        <taxon>Cytophagales</taxon>
        <taxon>Cyclobacteriaceae</taxon>
        <taxon>Mariniradius</taxon>
    </lineage>
</organism>
<comment type="caution">
    <text evidence="1">The sequence shown here is derived from an EMBL/GenBank/DDBJ whole genome shotgun (WGS) entry which is preliminary data.</text>
</comment>
<dbReference type="Proteomes" id="UP000010953">
    <property type="component" value="Unassembled WGS sequence"/>
</dbReference>
<evidence type="ECO:0000313" key="2">
    <source>
        <dbReference type="Proteomes" id="UP000010953"/>
    </source>
</evidence>
<sequence>MVFETRYNHNDKGFFCFLLLTFSIGKQKVKKGFSKRKSQKNMAKIVLENTPNNIFEID</sequence>
<keyword evidence="2" id="KW-1185">Reference proteome</keyword>
<proteinExistence type="predicted"/>
<dbReference type="InParanoid" id="M7XV32"/>
<dbReference type="STRING" id="1239962.C943_01064"/>
<reference evidence="1" key="1">
    <citation type="submission" date="2013-01" db="EMBL/GenBank/DDBJ databases">
        <title>Genome assembly of Mariniradius saccharolyticus AK6.</title>
        <authorList>
            <person name="Vaidya B."/>
            <person name="Khatri I."/>
            <person name="Tanuku N.R.S."/>
            <person name="Subramanian S."/>
            <person name="Pinnaka A."/>
        </authorList>
    </citation>
    <scope>NUCLEOTIDE SEQUENCE [LARGE SCALE GENOMIC DNA]</scope>
    <source>
        <strain evidence="1">AK6</strain>
    </source>
</reference>
<dbReference type="EMBL" id="AMZY02000013">
    <property type="protein sequence ID" value="EMS32337.1"/>
    <property type="molecule type" value="Genomic_DNA"/>
</dbReference>
<evidence type="ECO:0000313" key="1">
    <source>
        <dbReference type="EMBL" id="EMS32337.1"/>
    </source>
</evidence>
<dbReference type="AlphaFoldDB" id="M7XV32"/>